<protein>
    <submittedName>
        <fullName evidence="3">Uncharacterized protein</fullName>
    </submittedName>
</protein>
<feature type="coiled-coil region" evidence="1">
    <location>
        <begin position="55"/>
        <end position="100"/>
    </location>
</feature>
<keyword evidence="2" id="KW-0472">Membrane</keyword>
<name>A0A1H9QNQ9_9HYPH</name>
<keyword evidence="2" id="KW-0812">Transmembrane</keyword>
<organism evidence="3 4">
    <name type="scientific">Faunimonas pinastri</name>
    <dbReference type="NCBI Taxonomy" id="1855383"/>
    <lineage>
        <taxon>Bacteria</taxon>
        <taxon>Pseudomonadati</taxon>
        <taxon>Pseudomonadota</taxon>
        <taxon>Alphaproteobacteria</taxon>
        <taxon>Hyphomicrobiales</taxon>
        <taxon>Afifellaceae</taxon>
        <taxon>Faunimonas</taxon>
    </lineage>
</organism>
<evidence type="ECO:0000256" key="2">
    <source>
        <dbReference type="SAM" id="Phobius"/>
    </source>
</evidence>
<keyword evidence="2" id="KW-1133">Transmembrane helix</keyword>
<accession>A0A1H9QNQ9</accession>
<dbReference type="STRING" id="1855383.SAMN05216548_13111"/>
<dbReference type="AlphaFoldDB" id="A0A1H9QNQ9"/>
<evidence type="ECO:0000313" key="4">
    <source>
        <dbReference type="Proteomes" id="UP000199647"/>
    </source>
</evidence>
<keyword evidence="1" id="KW-0175">Coiled coil</keyword>
<proteinExistence type="predicted"/>
<evidence type="ECO:0000256" key="1">
    <source>
        <dbReference type="SAM" id="Coils"/>
    </source>
</evidence>
<evidence type="ECO:0000313" key="3">
    <source>
        <dbReference type="EMBL" id="SER62040.1"/>
    </source>
</evidence>
<dbReference type="RefSeq" id="WP_092500015.1">
    <property type="nucleotide sequence ID" value="NZ_FOFG01000031.1"/>
</dbReference>
<dbReference type="Proteomes" id="UP000199647">
    <property type="component" value="Unassembled WGS sequence"/>
</dbReference>
<dbReference type="EMBL" id="FOFG01000031">
    <property type="protein sequence ID" value="SER62040.1"/>
    <property type="molecule type" value="Genomic_DNA"/>
</dbReference>
<sequence>MDANELGNWQNVVTILVVGVAGAWSYMRGKKREPASPPSQDTTVAVLAGGALADRSSLIRLAEVLERIARQLEKRAHDDEVEEEAELLRMREKLRELEEKKDG</sequence>
<gene>
    <name evidence="3" type="ORF">SAMN05216548_13111</name>
</gene>
<reference evidence="3 4" key="1">
    <citation type="submission" date="2016-10" db="EMBL/GenBank/DDBJ databases">
        <authorList>
            <person name="de Groot N.N."/>
        </authorList>
    </citation>
    <scope>NUCLEOTIDE SEQUENCE [LARGE SCALE GENOMIC DNA]</scope>
    <source>
        <strain evidence="3 4">A52C2</strain>
    </source>
</reference>
<feature type="transmembrane region" description="Helical" evidence="2">
    <location>
        <begin position="6"/>
        <end position="27"/>
    </location>
</feature>
<keyword evidence="4" id="KW-1185">Reference proteome</keyword>